<evidence type="ECO:0000256" key="1">
    <source>
        <dbReference type="SAM" id="MobiDB-lite"/>
    </source>
</evidence>
<feature type="compositionally biased region" description="Low complexity" evidence="1">
    <location>
        <begin position="647"/>
        <end position="656"/>
    </location>
</feature>
<feature type="region of interest" description="Disordered" evidence="1">
    <location>
        <begin position="616"/>
        <end position="673"/>
    </location>
</feature>
<feature type="region of interest" description="Disordered" evidence="1">
    <location>
        <begin position="530"/>
        <end position="564"/>
    </location>
</feature>
<feature type="compositionally biased region" description="Basic and acidic residues" evidence="1">
    <location>
        <begin position="297"/>
        <end position="310"/>
    </location>
</feature>
<gene>
    <name evidence="2" type="primary">Contig4181.g4467</name>
    <name evidence="2" type="ORF">STYLEM_1525</name>
</gene>
<dbReference type="EMBL" id="CCKQ01001453">
    <property type="protein sequence ID" value="CDW72563.1"/>
    <property type="molecule type" value="Genomic_DNA"/>
</dbReference>
<feature type="region of interest" description="Disordered" evidence="1">
    <location>
        <begin position="291"/>
        <end position="324"/>
    </location>
</feature>
<evidence type="ECO:0000313" key="3">
    <source>
        <dbReference type="Proteomes" id="UP000039865"/>
    </source>
</evidence>
<dbReference type="AlphaFoldDB" id="A0A077ZRL6"/>
<reference evidence="2 3" key="1">
    <citation type="submission" date="2014-06" db="EMBL/GenBank/DDBJ databases">
        <authorList>
            <person name="Swart Estienne"/>
        </authorList>
    </citation>
    <scope>NUCLEOTIDE SEQUENCE [LARGE SCALE GENOMIC DNA]</scope>
    <source>
        <strain evidence="2 3">130c</strain>
    </source>
</reference>
<feature type="compositionally biased region" description="Basic and acidic residues" evidence="1">
    <location>
        <begin position="549"/>
        <end position="564"/>
    </location>
</feature>
<dbReference type="Proteomes" id="UP000039865">
    <property type="component" value="Unassembled WGS sequence"/>
</dbReference>
<organism evidence="2 3">
    <name type="scientific">Stylonychia lemnae</name>
    <name type="common">Ciliate</name>
    <dbReference type="NCBI Taxonomy" id="5949"/>
    <lineage>
        <taxon>Eukaryota</taxon>
        <taxon>Sar</taxon>
        <taxon>Alveolata</taxon>
        <taxon>Ciliophora</taxon>
        <taxon>Intramacronucleata</taxon>
        <taxon>Spirotrichea</taxon>
        <taxon>Stichotrichia</taxon>
        <taxon>Sporadotrichida</taxon>
        <taxon>Oxytrichidae</taxon>
        <taxon>Stylonychinae</taxon>
        <taxon>Stylonychia</taxon>
    </lineage>
</organism>
<sequence length="830" mass="96455">MQQPLNKIKLIQNKDVTQDRKKASQILHYLMERKQESQFEDPFELLRNMNDVLYNYGEQIKPQTEENDYEENSLHQIANNSSSKRDQQGFNTGYGAMRQTQGIGKVFMHTKQNNSMYDTLTQSNNKRKNNRMNMTYLGGDRNESLTQRDLSFPDIKEKSQLLSEDTINNSAKKNKIKPAINKQIEKLLDTNIPEVTKMFDGLDYKYQRIMKLKEEFQDIKTQFTAPVSLKSAKNKKKSINISHNSQSILQTADSNNNTLHFSKHMSDSTAADQQYLYAKNENYDYQILENPQLENKSTLEETNDQRKNESATDSYNRTQSQPRQRLQEMIQKHNMSIAQIKENINSKGFKINVFNHTSMSNDKNGIHLKRERLLNQKRAQLALKSQCGLEEIPSTIGSQTVKRNSYDDNKHKQKLVAKHLRNVDQDISYQNASFVDISMNTTSNMIHNPSQERQFDNPVSFRRQLKNQINTGGYMTLQQLNMEKVRSDALKRFKKLYPKDSQYYVNDTQLDVESSQRELEDKFDKYQMLNKDSSLSQQQQTSRQAATSDPRRDQSGIDKNKQGRESFLIQNYGDELSKLKINIQPQQHAGVALYEQFVENKNKQLKMIKKQQKKLLKKQKKAQEKEKQKNASVENIYLRESQSKNLQSQGGVQSSKGGKRKSKQSSRADSCISQNRLSQSFLTKSIKHMIKPESKEFTVGGDQMIVAQSARQDTVEIQTTETDGEGILKEEQSLDLINDEFQIQLSKQNKNAIKFEIQQPLSQQADLNKRDQSQKVQNRKKKTKKIQQEKEVEEEIPIEVLMMKSSIFNYKFYPDEEQIQDVQNSVDSTL</sequence>
<proteinExistence type="predicted"/>
<dbReference type="InParanoid" id="A0A077ZRL6"/>
<accession>A0A077ZRL6</accession>
<feature type="compositionally biased region" description="Polar residues" evidence="1">
    <location>
        <begin position="311"/>
        <end position="324"/>
    </location>
</feature>
<feature type="region of interest" description="Disordered" evidence="1">
    <location>
        <begin position="765"/>
        <end position="790"/>
    </location>
</feature>
<protein>
    <submittedName>
        <fullName evidence="2">Uncharacterized protein</fullName>
    </submittedName>
</protein>
<evidence type="ECO:0000313" key="2">
    <source>
        <dbReference type="EMBL" id="CDW72563.1"/>
    </source>
</evidence>
<feature type="compositionally biased region" description="Low complexity" evidence="1">
    <location>
        <begin position="533"/>
        <end position="548"/>
    </location>
</feature>
<keyword evidence="3" id="KW-1185">Reference proteome</keyword>
<name>A0A077ZRL6_STYLE</name>